<evidence type="ECO:0000256" key="3">
    <source>
        <dbReference type="ARBA" id="ARBA00022900"/>
    </source>
</evidence>
<keyword evidence="7" id="KW-1185">Reference proteome</keyword>
<name>A0AAJ7N5Q0_9HYME</name>
<dbReference type="InterPro" id="IPR023795">
    <property type="entry name" value="Serpin_CS"/>
</dbReference>
<dbReference type="GO" id="GO:0005615">
    <property type="term" value="C:extracellular space"/>
    <property type="evidence" value="ECO:0007669"/>
    <property type="project" value="InterPro"/>
</dbReference>
<dbReference type="RefSeq" id="XP_017878945.1">
    <property type="nucleotide sequence ID" value="XM_018023456.2"/>
</dbReference>
<dbReference type="Gene3D" id="2.30.39.10">
    <property type="entry name" value="Alpha-1-antitrypsin, domain 1"/>
    <property type="match status" value="1"/>
</dbReference>
<dbReference type="SMART" id="SM00093">
    <property type="entry name" value="SERPIN"/>
    <property type="match status" value="1"/>
</dbReference>
<dbReference type="PROSITE" id="PS00284">
    <property type="entry name" value="SERPIN"/>
    <property type="match status" value="1"/>
</dbReference>
<dbReference type="PANTHER" id="PTHR11461:SF211">
    <property type="entry name" value="GH10112P-RELATED"/>
    <property type="match status" value="1"/>
</dbReference>
<accession>A0AAJ7N5Q0</accession>
<evidence type="ECO:0000313" key="8">
    <source>
        <dbReference type="RefSeq" id="XP_017878945.1"/>
    </source>
</evidence>
<proteinExistence type="inferred from homology"/>
<dbReference type="SUPFAM" id="SSF56574">
    <property type="entry name" value="Serpins"/>
    <property type="match status" value="1"/>
</dbReference>
<dbReference type="InterPro" id="IPR023796">
    <property type="entry name" value="Serpin_dom"/>
</dbReference>
<evidence type="ECO:0000256" key="1">
    <source>
        <dbReference type="ARBA" id="ARBA00009500"/>
    </source>
</evidence>
<sequence>MRILIGSLVVAFASIAMTQADDAKLENELEALNAVSQSSNQFSSSFFKTVVDENPGNLISSPLSAAVVLAMTGYGAGGETANQFKKVLHLPSPDSLGHTGYQKLIDTLNNVKKNKLLIANKVFTTDKFPPKPTYTQLTQTYFRSATQMLDFAKNVEAAQIINAWVEQNTNNLIKDLIQAGDLSSDTAMVLVNAIYFKGKWQHKFDAQFTEDRPFHITKDTTKNVPTMFRRGDYRYGVLSDMNAKFVEIPYKGQELSMVIILPDEIDGLPQLEAKLQNTSLTSILQHGHVREVELFLPKFKAESEIQLNSVLQKMGLVDAFSGKANFSGISDAPLQISKVVQKAFIEVNEEGSEAAAATGMILTTRCMIHRAKVMIDRPFVYSIIQKIATTETEAVHVPIFTGRALDPSY</sequence>
<dbReference type="InterPro" id="IPR042185">
    <property type="entry name" value="Serpin_sf_2"/>
</dbReference>
<organism evidence="7 8">
    <name type="scientific">Ceratina calcarata</name>
    <dbReference type="NCBI Taxonomy" id="156304"/>
    <lineage>
        <taxon>Eukaryota</taxon>
        <taxon>Metazoa</taxon>
        <taxon>Ecdysozoa</taxon>
        <taxon>Arthropoda</taxon>
        <taxon>Hexapoda</taxon>
        <taxon>Insecta</taxon>
        <taxon>Pterygota</taxon>
        <taxon>Neoptera</taxon>
        <taxon>Endopterygota</taxon>
        <taxon>Hymenoptera</taxon>
        <taxon>Apocrita</taxon>
        <taxon>Aculeata</taxon>
        <taxon>Apoidea</taxon>
        <taxon>Anthophila</taxon>
        <taxon>Apidae</taxon>
        <taxon>Ceratina</taxon>
        <taxon>Zadontomerus</taxon>
    </lineage>
</organism>
<comment type="similarity">
    <text evidence="1 4">Belongs to the serpin family.</text>
</comment>
<dbReference type="PANTHER" id="PTHR11461">
    <property type="entry name" value="SERINE PROTEASE INHIBITOR, SERPIN"/>
    <property type="match status" value="1"/>
</dbReference>
<feature type="signal peptide" evidence="5">
    <location>
        <begin position="1"/>
        <end position="20"/>
    </location>
</feature>
<keyword evidence="5" id="KW-0732">Signal</keyword>
<dbReference type="AlphaFoldDB" id="A0AAJ7N5Q0"/>
<keyword evidence="3" id="KW-0722">Serine protease inhibitor</keyword>
<dbReference type="CDD" id="cd19601">
    <property type="entry name" value="serpin42Da-like"/>
    <property type="match status" value="1"/>
</dbReference>
<evidence type="ECO:0000313" key="7">
    <source>
        <dbReference type="Proteomes" id="UP000694925"/>
    </source>
</evidence>
<dbReference type="Pfam" id="PF00079">
    <property type="entry name" value="Serpin"/>
    <property type="match status" value="1"/>
</dbReference>
<dbReference type="GeneID" id="108624285"/>
<evidence type="ECO:0000256" key="4">
    <source>
        <dbReference type="RuleBase" id="RU000411"/>
    </source>
</evidence>
<evidence type="ECO:0000259" key="6">
    <source>
        <dbReference type="SMART" id="SM00093"/>
    </source>
</evidence>
<reference evidence="8" key="1">
    <citation type="submission" date="2025-08" db="UniProtKB">
        <authorList>
            <consortium name="RefSeq"/>
        </authorList>
    </citation>
    <scope>IDENTIFICATION</scope>
    <source>
        <tissue evidence="8">Whole body</tissue>
    </source>
</reference>
<feature type="domain" description="Serpin" evidence="6">
    <location>
        <begin position="44"/>
        <end position="407"/>
    </location>
</feature>
<gene>
    <name evidence="8" type="primary">LOC108624285</name>
</gene>
<feature type="chain" id="PRO_5042527264" evidence="5">
    <location>
        <begin position="21"/>
        <end position="409"/>
    </location>
</feature>
<dbReference type="InterPro" id="IPR000215">
    <property type="entry name" value="Serpin_fam"/>
</dbReference>
<dbReference type="Proteomes" id="UP000694925">
    <property type="component" value="Unplaced"/>
</dbReference>
<evidence type="ECO:0000256" key="2">
    <source>
        <dbReference type="ARBA" id="ARBA00022690"/>
    </source>
</evidence>
<keyword evidence="2" id="KW-0646">Protease inhibitor</keyword>
<dbReference type="KEGG" id="ccal:108624285"/>
<protein>
    <submittedName>
        <fullName evidence="8">Antichymotrypsin-2-like isoform X1</fullName>
    </submittedName>
</protein>
<dbReference type="InterPro" id="IPR042178">
    <property type="entry name" value="Serpin_sf_1"/>
</dbReference>
<dbReference type="InterPro" id="IPR036186">
    <property type="entry name" value="Serpin_sf"/>
</dbReference>
<dbReference type="Gene3D" id="3.30.497.10">
    <property type="entry name" value="Antithrombin, subunit I, domain 2"/>
    <property type="match status" value="1"/>
</dbReference>
<evidence type="ECO:0000256" key="5">
    <source>
        <dbReference type="SAM" id="SignalP"/>
    </source>
</evidence>
<dbReference type="GO" id="GO:0004867">
    <property type="term" value="F:serine-type endopeptidase inhibitor activity"/>
    <property type="evidence" value="ECO:0007669"/>
    <property type="project" value="UniProtKB-KW"/>
</dbReference>